<keyword evidence="6 14" id="KW-0732">Signal</keyword>
<keyword evidence="17" id="KW-0675">Receptor</keyword>
<feature type="domain" description="TonB-dependent receptor-like beta-barrel" evidence="15">
    <location>
        <begin position="339"/>
        <end position="797"/>
    </location>
</feature>
<keyword evidence="9 13" id="KW-0798">TonB box</keyword>
<comment type="caution">
    <text evidence="17">The sequence shown here is derived from an EMBL/GenBank/DDBJ whole genome shotgun (WGS) entry which is preliminary data.</text>
</comment>
<keyword evidence="7" id="KW-0408">Iron</keyword>
<sequence length="835" mass="88620">MNKHLLLVAAAPLALIVPAAAAAAHAPMNADSAPTADEPTESQAPAREVFTTGVAKGRDPLDSATSTSVLKADEIEKLGARSLAEVLRNIPGIRTESSTGDGNSNYTIRGLPLASGGSKFMQIEEDGLPVLEFGDIFNLASDIFIRYDFNVGQIEAIRGGSASSFASNSPGGVINLISKTGDVEGGAIAVSTGLDYDHKRIDFDYGMKLSDTLRMHIGGYYRSGEGPRDIGFNAFKGGQLKFNVTKDFASGYVRLHAKWLDDRSPQYVPVPVKITGTNDNPDYASFANFDVRRDSMLSSNINTLVTRDGANNPAAYNTSDGMHALVKAVGLESQFDVAGWTITERFRYSDISGSTLRNQIYSLFSGAALPAPAGGAGGTLSYANGPNAGTVIANPATLNGNGIVGNMLLVRVNANALDNVSNDLRASRVWEVGGGKLTTTAGVYKSLQTIDTTWLYTNTFQEVLGGGRAALLNATSATGTPLTQDGYAAFGLNVTGAPGVYRRAYDVDYNVTAPYGSLNFHIGPVAIGGSVRYDIGKVRGRIFGSDLGGGRVGASPFDFNNDGVISPAEGRTDALPLTRPAPVNYDYDYVSYSTGINWRLAEPLAVFVRYSKGARAGADKILFTRSVSTTDGSLVEPGAAYDTVTQLEGGFKYRAANATLNVTGFLADTTDRNIQGGTGLEILRDYRAYGAEVEASYRTGPFSVTGGLTYTSAEIRSDSLNPAVNGNTPRHQPDFIYQVTPQYQSELATVGFNLVGTTSSYAQDTNGLKMPGFAVVNAFLQFRPVDRVQLMLNANNLFDTLGFYDIAQSAVPANGIGWGRAVNGRTVSTSLRFDF</sequence>
<evidence type="ECO:0000256" key="10">
    <source>
        <dbReference type="ARBA" id="ARBA00023136"/>
    </source>
</evidence>
<evidence type="ECO:0000256" key="11">
    <source>
        <dbReference type="ARBA" id="ARBA00023237"/>
    </source>
</evidence>
<dbReference type="Proteomes" id="UP001629244">
    <property type="component" value="Unassembled WGS sequence"/>
</dbReference>
<dbReference type="InterPro" id="IPR039426">
    <property type="entry name" value="TonB-dep_rcpt-like"/>
</dbReference>
<name>A0ABW8YK34_9SPHN</name>
<evidence type="ECO:0000256" key="9">
    <source>
        <dbReference type="ARBA" id="ARBA00023077"/>
    </source>
</evidence>
<dbReference type="PROSITE" id="PS52016">
    <property type="entry name" value="TONB_DEPENDENT_REC_3"/>
    <property type="match status" value="1"/>
</dbReference>
<evidence type="ECO:0000256" key="14">
    <source>
        <dbReference type="SAM" id="SignalP"/>
    </source>
</evidence>
<comment type="similarity">
    <text evidence="12 13">Belongs to the TonB-dependent receptor family.</text>
</comment>
<comment type="subcellular location">
    <subcellularLocation>
        <location evidence="1 12">Cell outer membrane</location>
        <topology evidence="1 12">Multi-pass membrane protein</topology>
    </subcellularLocation>
</comment>
<evidence type="ECO:0000256" key="8">
    <source>
        <dbReference type="ARBA" id="ARBA00023065"/>
    </source>
</evidence>
<dbReference type="PANTHER" id="PTHR32552">
    <property type="entry name" value="FERRICHROME IRON RECEPTOR-RELATED"/>
    <property type="match status" value="1"/>
</dbReference>
<keyword evidence="2 12" id="KW-0813">Transport</keyword>
<keyword evidence="18" id="KW-1185">Reference proteome</keyword>
<feature type="domain" description="TonB-dependent receptor plug" evidence="16">
    <location>
        <begin position="61"/>
        <end position="173"/>
    </location>
</feature>
<dbReference type="Gene3D" id="2.40.170.20">
    <property type="entry name" value="TonB-dependent receptor, beta-barrel domain"/>
    <property type="match status" value="1"/>
</dbReference>
<evidence type="ECO:0000256" key="7">
    <source>
        <dbReference type="ARBA" id="ARBA00023004"/>
    </source>
</evidence>
<keyword evidence="4" id="KW-0410">Iron transport</keyword>
<keyword evidence="3 12" id="KW-1134">Transmembrane beta strand</keyword>
<evidence type="ECO:0000256" key="3">
    <source>
        <dbReference type="ARBA" id="ARBA00022452"/>
    </source>
</evidence>
<dbReference type="Gene3D" id="2.170.130.10">
    <property type="entry name" value="TonB-dependent receptor, plug domain"/>
    <property type="match status" value="1"/>
</dbReference>
<keyword evidence="5 12" id="KW-0812">Transmembrane</keyword>
<proteinExistence type="inferred from homology"/>
<evidence type="ECO:0000313" key="18">
    <source>
        <dbReference type="Proteomes" id="UP001629244"/>
    </source>
</evidence>
<keyword evidence="11 12" id="KW-0998">Cell outer membrane</keyword>
<evidence type="ECO:0000256" key="1">
    <source>
        <dbReference type="ARBA" id="ARBA00004571"/>
    </source>
</evidence>
<feature type="chain" id="PRO_5045813449" evidence="14">
    <location>
        <begin position="23"/>
        <end position="835"/>
    </location>
</feature>
<protein>
    <submittedName>
        <fullName evidence="17">TonB-dependent receptor</fullName>
    </submittedName>
</protein>
<evidence type="ECO:0000256" key="4">
    <source>
        <dbReference type="ARBA" id="ARBA00022496"/>
    </source>
</evidence>
<evidence type="ECO:0000256" key="12">
    <source>
        <dbReference type="PROSITE-ProRule" id="PRU01360"/>
    </source>
</evidence>
<evidence type="ECO:0000313" key="17">
    <source>
        <dbReference type="EMBL" id="MFL9840651.1"/>
    </source>
</evidence>
<evidence type="ECO:0000259" key="16">
    <source>
        <dbReference type="Pfam" id="PF07715"/>
    </source>
</evidence>
<keyword evidence="8" id="KW-0406">Ion transport</keyword>
<evidence type="ECO:0000256" key="6">
    <source>
        <dbReference type="ARBA" id="ARBA00022729"/>
    </source>
</evidence>
<accession>A0ABW8YK34</accession>
<dbReference type="PANTHER" id="PTHR32552:SF89">
    <property type="entry name" value="CATECHOLATE SIDEROPHORE RECEPTOR FIU"/>
    <property type="match status" value="1"/>
</dbReference>
<feature type="signal peptide" evidence="14">
    <location>
        <begin position="1"/>
        <end position="22"/>
    </location>
</feature>
<keyword evidence="10 12" id="KW-0472">Membrane</keyword>
<dbReference type="Pfam" id="PF07715">
    <property type="entry name" value="Plug"/>
    <property type="match status" value="1"/>
</dbReference>
<dbReference type="InterPro" id="IPR036942">
    <property type="entry name" value="Beta-barrel_TonB_sf"/>
</dbReference>
<evidence type="ECO:0000256" key="13">
    <source>
        <dbReference type="RuleBase" id="RU003357"/>
    </source>
</evidence>
<evidence type="ECO:0000256" key="5">
    <source>
        <dbReference type="ARBA" id="ARBA00022692"/>
    </source>
</evidence>
<evidence type="ECO:0000256" key="2">
    <source>
        <dbReference type="ARBA" id="ARBA00022448"/>
    </source>
</evidence>
<dbReference type="InterPro" id="IPR012910">
    <property type="entry name" value="Plug_dom"/>
</dbReference>
<reference evidence="17 18" key="1">
    <citation type="submission" date="2024-06" db="EMBL/GenBank/DDBJ databases">
        <authorList>
            <person name="Kaempfer P."/>
            <person name="Viver T."/>
        </authorList>
    </citation>
    <scope>NUCLEOTIDE SEQUENCE [LARGE SCALE GENOMIC DNA]</scope>
    <source>
        <strain evidence="17 18">ST-64</strain>
    </source>
</reference>
<organism evidence="17 18">
    <name type="scientific">Sphingomonas plantiphila</name>
    <dbReference type="NCBI Taxonomy" id="3163295"/>
    <lineage>
        <taxon>Bacteria</taxon>
        <taxon>Pseudomonadati</taxon>
        <taxon>Pseudomonadota</taxon>
        <taxon>Alphaproteobacteria</taxon>
        <taxon>Sphingomonadales</taxon>
        <taxon>Sphingomonadaceae</taxon>
        <taxon>Sphingomonas</taxon>
    </lineage>
</organism>
<gene>
    <name evidence="17" type="ORF">ABS767_06750</name>
</gene>
<dbReference type="SUPFAM" id="SSF56935">
    <property type="entry name" value="Porins"/>
    <property type="match status" value="1"/>
</dbReference>
<evidence type="ECO:0000259" key="15">
    <source>
        <dbReference type="Pfam" id="PF00593"/>
    </source>
</evidence>
<dbReference type="InterPro" id="IPR037066">
    <property type="entry name" value="Plug_dom_sf"/>
</dbReference>
<dbReference type="RefSeq" id="WP_408077584.1">
    <property type="nucleotide sequence ID" value="NZ_JBELQC010000001.1"/>
</dbReference>
<dbReference type="EMBL" id="JBELQC010000001">
    <property type="protein sequence ID" value="MFL9840651.1"/>
    <property type="molecule type" value="Genomic_DNA"/>
</dbReference>
<dbReference type="InterPro" id="IPR000531">
    <property type="entry name" value="Beta-barrel_TonB"/>
</dbReference>
<dbReference type="Pfam" id="PF00593">
    <property type="entry name" value="TonB_dep_Rec_b-barrel"/>
    <property type="match status" value="1"/>
</dbReference>